<feature type="transmembrane region" description="Helical" evidence="5">
    <location>
        <begin position="25"/>
        <end position="46"/>
    </location>
</feature>
<evidence type="ECO:0000256" key="1">
    <source>
        <dbReference type="ARBA" id="ARBA00004370"/>
    </source>
</evidence>
<reference evidence="8" key="1">
    <citation type="submission" date="2025-08" db="UniProtKB">
        <authorList>
            <consortium name="RefSeq"/>
        </authorList>
    </citation>
    <scope>IDENTIFICATION</scope>
    <source>
        <tissue evidence="8">Muscle</tissue>
    </source>
</reference>
<dbReference type="RefSeq" id="XP_013789351.1">
    <property type="nucleotide sequence ID" value="XM_013933897.2"/>
</dbReference>
<feature type="transmembrane region" description="Helical" evidence="5">
    <location>
        <begin position="101"/>
        <end position="119"/>
    </location>
</feature>
<keyword evidence="2 5" id="KW-0812">Transmembrane</keyword>
<evidence type="ECO:0000259" key="6">
    <source>
        <dbReference type="Pfam" id="PF04116"/>
    </source>
</evidence>
<name>A0ABM1BVA2_LIMPO</name>
<dbReference type="InterPro" id="IPR006694">
    <property type="entry name" value="Fatty_acid_hydroxylase"/>
</dbReference>
<dbReference type="Pfam" id="PF04116">
    <property type="entry name" value="FA_hydroxylase"/>
    <property type="match status" value="1"/>
</dbReference>
<evidence type="ECO:0000313" key="7">
    <source>
        <dbReference type="Proteomes" id="UP000694941"/>
    </source>
</evidence>
<organism evidence="7 8">
    <name type="scientific">Limulus polyphemus</name>
    <name type="common">Atlantic horseshoe crab</name>
    <dbReference type="NCBI Taxonomy" id="6850"/>
    <lineage>
        <taxon>Eukaryota</taxon>
        <taxon>Metazoa</taxon>
        <taxon>Ecdysozoa</taxon>
        <taxon>Arthropoda</taxon>
        <taxon>Chelicerata</taxon>
        <taxon>Merostomata</taxon>
        <taxon>Xiphosura</taxon>
        <taxon>Limulidae</taxon>
        <taxon>Limulus</taxon>
    </lineage>
</organism>
<keyword evidence="7" id="KW-1185">Reference proteome</keyword>
<keyword evidence="3 5" id="KW-1133">Transmembrane helix</keyword>
<sequence length="300" mass="35089">MDLKEASCHSLRKVVEEPQSRKAQLVSSVKSGLFILGTALVVFVAFRNTLTWHLQCFWGASGDFWQRQWEKVYEFFDGDEYNMNIWGYVERLKVIQVIKQVLVNQFIFGIPILIGGHYLRNLIGYSMGVELPTFQWVLLELSVFVLVEEVAFYYTHRLLHHPRIYKYIHKQHHEWTAPIAITALYCHPVEYVFSNFLPTFLGVLFMGSHTATCWMWLALAILSTLNAHSGYHFPFFPSPEAHDFHHLKFNQNYGVLGVLDRLHGTDIHFRNSRIYERHIMLLSLVPLKQLYPDNTKQKAS</sequence>
<dbReference type="GeneID" id="106473215"/>
<protein>
    <submittedName>
        <fullName evidence="8">Fatty acid hydroxylase domain-containing protein 2-like</fullName>
    </submittedName>
</protein>
<feature type="domain" description="Fatty acid hydroxylase" evidence="6">
    <location>
        <begin position="143"/>
        <end position="265"/>
    </location>
</feature>
<dbReference type="InterPro" id="IPR050307">
    <property type="entry name" value="Sterol_Desaturase_Related"/>
</dbReference>
<evidence type="ECO:0000256" key="2">
    <source>
        <dbReference type="ARBA" id="ARBA00022692"/>
    </source>
</evidence>
<dbReference type="Proteomes" id="UP000694941">
    <property type="component" value="Unplaced"/>
</dbReference>
<feature type="transmembrane region" description="Helical" evidence="5">
    <location>
        <begin position="199"/>
        <end position="222"/>
    </location>
</feature>
<feature type="transmembrane region" description="Helical" evidence="5">
    <location>
        <begin position="175"/>
        <end position="193"/>
    </location>
</feature>
<feature type="transmembrane region" description="Helical" evidence="5">
    <location>
        <begin position="134"/>
        <end position="154"/>
    </location>
</feature>
<evidence type="ECO:0000256" key="5">
    <source>
        <dbReference type="SAM" id="Phobius"/>
    </source>
</evidence>
<comment type="subcellular location">
    <subcellularLocation>
        <location evidence="1">Membrane</location>
    </subcellularLocation>
</comment>
<gene>
    <name evidence="8" type="primary">LOC106473215</name>
</gene>
<keyword evidence="4 5" id="KW-0472">Membrane</keyword>
<evidence type="ECO:0000256" key="3">
    <source>
        <dbReference type="ARBA" id="ARBA00022989"/>
    </source>
</evidence>
<accession>A0ABM1BVA2</accession>
<proteinExistence type="predicted"/>
<dbReference type="PANTHER" id="PTHR11863">
    <property type="entry name" value="STEROL DESATURASE"/>
    <property type="match status" value="1"/>
</dbReference>
<evidence type="ECO:0000256" key="4">
    <source>
        <dbReference type="ARBA" id="ARBA00023136"/>
    </source>
</evidence>
<evidence type="ECO:0000313" key="8">
    <source>
        <dbReference type="RefSeq" id="XP_013789351.1"/>
    </source>
</evidence>